<dbReference type="Proteomes" id="UP000037460">
    <property type="component" value="Unassembled WGS sequence"/>
</dbReference>
<keyword evidence="3" id="KW-1185">Reference proteome</keyword>
<dbReference type="EMBL" id="JWZX01002800">
    <property type="protein sequence ID" value="KOO26791.1"/>
    <property type="molecule type" value="Genomic_DNA"/>
</dbReference>
<organism evidence="2 3">
    <name type="scientific">Chrysochromulina tobinii</name>
    <dbReference type="NCBI Taxonomy" id="1460289"/>
    <lineage>
        <taxon>Eukaryota</taxon>
        <taxon>Haptista</taxon>
        <taxon>Haptophyta</taxon>
        <taxon>Prymnesiophyceae</taxon>
        <taxon>Prymnesiales</taxon>
        <taxon>Chrysochromulinaceae</taxon>
        <taxon>Chrysochromulina</taxon>
    </lineage>
</organism>
<keyword evidence="1" id="KW-0175">Coiled coil</keyword>
<evidence type="ECO:0000256" key="1">
    <source>
        <dbReference type="SAM" id="Coils"/>
    </source>
</evidence>
<name>A0A0M0JJL8_9EUKA</name>
<sequence length="219" mass="23183">MENDVKTLADANELSLPALKELGFSVGVRNRLFKAFAVATEKQAIAEAKAKAAAEAKAAAQEKAKAEAEAAAEAAAEAKLLSEFPWLDASLRKCICKVQEPSSVVALLEENDVKTLADAKALSLGAMKEFGFSVGVRNRLLKAFFAADEVDEDSNLEICVGVICMVIGLGMRSDLNGKKARVIGLDAEKGLWHVTVDGEAEGSKLALRPKNLKPLASAV</sequence>
<feature type="coiled-coil region" evidence="1">
    <location>
        <begin position="49"/>
        <end position="81"/>
    </location>
</feature>
<dbReference type="AlphaFoldDB" id="A0A0M0JJL8"/>
<accession>A0A0M0JJL8</accession>
<gene>
    <name evidence="2" type="ORF">Ctob_007116</name>
</gene>
<comment type="caution">
    <text evidence="2">The sequence shown here is derived from an EMBL/GenBank/DDBJ whole genome shotgun (WGS) entry which is preliminary data.</text>
</comment>
<evidence type="ECO:0000313" key="2">
    <source>
        <dbReference type="EMBL" id="KOO26791.1"/>
    </source>
</evidence>
<protein>
    <submittedName>
        <fullName evidence="2">Uncharacterized protein</fullName>
    </submittedName>
</protein>
<reference evidence="3" key="1">
    <citation type="journal article" date="2015" name="PLoS Genet.">
        <title>Genome Sequence and Transcriptome Analyses of Chrysochromulina tobin: Metabolic Tools for Enhanced Algal Fitness in the Prominent Order Prymnesiales (Haptophyceae).</title>
        <authorList>
            <person name="Hovde B.T."/>
            <person name="Deodato C.R."/>
            <person name="Hunsperger H.M."/>
            <person name="Ryken S.A."/>
            <person name="Yost W."/>
            <person name="Jha R.K."/>
            <person name="Patterson J."/>
            <person name="Monnat R.J. Jr."/>
            <person name="Barlow S.B."/>
            <person name="Starkenburg S.R."/>
            <person name="Cattolico R.A."/>
        </authorList>
    </citation>
    <scope>NUCLEOTIDE SEQUENCE</scope>
    <source>
        <strain evidence="3">CCMP291</strain>
    </source>
</reference>
<proteinExistence type="predicted"/>
<evidence type="ECO:0000313" key="3">
    <source>
        <dbReference type="Proteomes" id="UP000037460"/>
    </source>
</evidence>